<proteinExistence type="predicted"/>
<name>A0A9P6AJV2_9AGAM</name>
<evidence type="ECO:0000313" key="2">
    <source>
        <dbReference type="EMBL" id="KAF9507170.1"/>
    </source>
</evidence>
<comment type="caution">
    <text evidence="2">The sequence shown here is derived from an EMBL/GenBank/DDBJ whole genome shotgun (WGS) entry which is preliminary data.</text>
</comment>
<feature type="region of interest" description="Disordered" evidence="1">
    <location>
        <begin position="204"/>
        <end position="256"/>
    </location>
</feature>
<reference evidence="2" key="1">
    <citation type="journal article" date="2020" name="Nat. Commun.">
        <title>Large-scale genome sequencing of mycorrhizal fungi provides insights into the early evolution of symbiotic traits.</title>
        <authorList>
            <person name="Miyauchi S."/>
            <person name="Kiss E."/>
            <person name="Kuo A."/>
            <person name="Drula E."/>
            <person name="Kohler A."/>
            <person name="Sanchez-Garcia M."/>
            <person name="Morin E."/>
            <person name="Andreopoulos B."/>
            <person name="Barry K.W."/>
            <person name="Bonito G."/>
            <person name="Buee M."/>
            <person name="Carver A."/>
            <person name="Chen C."/>
            <person name="Cichocki N."/>
            <person name="Clum A."/>
            <person name="Culley D."/>
            <person name="Crous P.W."/>
            <person name="Fauchery L."/>
            <person name="Girlanda M."/>
            <person name="Hayes R.D."/>
            <person name="Keri Z."/>
            <person name="LaButti K."/>
            <person name="Lipzen A."/>
            <person name="Lombard V."/>
            <person name="Magnuson J."/>
            <person name="Maillard F."/>
            <person name="Murat C."/>
            <person name="Nolan M."/>
            <person name="Ohm R.A."/>
            <person name="Pangilinan J."/>
            <person name="Pereira M.F."/>
            <person name="Perotto S."/>
            <person name="Peter M."/>
            <person name="Pfister S."/>
            <person name="Riley R."/>
            <person name="Sitrit Y."/>
            <person name="Stielow J.B."/>
            <person name="Szollosi G."/>
            <person name="Zifcakova L."/>
            <person name="Stursova M."/>
            <person name="Spatafora J.W."/>
            <person name="Tedersoo L."/>
            <person name="Vaario L.M."/>
            <person name="Yamada A."/>
            <person name="Yan M."/>
            <person name="Wang P."/>
            <person name="Xu J."/>
            <person name="Bruns T."/>
            <person name="Baldrian P."/>
            <person name="Vilgalys R."/>
            <person name="Dunand C."/>
            <person name="Henrissat B."/>
            <person name="Grigoriev I.V."/>
            <person name="Hibbett D."/>
            <person name="Nagy L.G."/>
            <person name="Martin F.M."/>
        </authorList>
    </citation>
    <scope>NUCLEOTIDE SEQUENCE</scope>
    <source>
        <strain evidence="2">UP504</strain>
    </source>
</reference>
<dbReference type="EMBL" id="MU129089">
    <property type="protein sequence ID" value="KAF9507170.1"/>
    <property type="molecule type" value="Genomic_DNA"/>
</dbReference>
<gene>
    <name evidence="2" type="ORF">BS47DRAFT_1352021</name>
</gene>
<protein>
    <recommendedName>
        <fullName evidence="4">HNH nuclease domain-containing protein</fullName>
    </recommendedName>
</protein>
<dbReference type="AlphaFoldDB" id="A0A9P6AJV2"/>
<dbReference type="Proteomes" id="UP000886523">
    <property type="component" value="Unassembled WGS sequence"/>
</dbReference>
<feature type="compositionally biased region" description="Basic and acidic residues" evidence="1">
    <location>
        <begin position="219"/>
        <end position="230"/>
    </location>
</feature>
<sequence length="326" mass="36389">MTLSRVFGFLARLGLGTDSKQLKPQSSSIVFTSPLATVMSLERWTPVELNLRDEAFVTGMNKRDKGQCVVCGHGTMLGCDHAHIVPKVEGATWEDLRTRQFIPQGAKSVEHEARNGVLFCKRCVNLPALLLIPLESQHFSYFIIISKFADLQPFHGRAVRLFPSNRCLPFHSAFLIHEMRVRGFWPFAEDPTIPLPIQWQSWIHDVPNDNQGNGDDGDDHGGDDHDSDDHDGGDDDGNSDQKLRRHEAKRIPASGSYPMETLAADADPHPTITLTNPFANPAELDGLKRSFAEQPNFKALAESWKGTGEENIKKWQDLMGVRAEAK</sequence>
<keyword evidence="3" id="KW-1185">Reference proteome</keyword>
<evidence type="ECO:0000313" key="3">
    <source>
        <dbReference type="Proteomes" id="UP000886523"/>
    </source>
</evidence>
<organism evidence="2 3">
    <name type="scientific">Hydnum rufescens UP504</name>
    <dbReference type="NCBI Taxonomy" id="1448309"/>
    <lineage>
        <taxon>Eukaryota</taxon>
        <taxon>Fungi</taxon>
        <taxon>Dikarya</taxon>
        <taxon>Basidiomycota</taxon>
        <taxon>Agaricomycotina</taxon>
        <taxon>Agaricomycetes</taxon>
        <taxon>Cantharellales</taxon>
        <taxon>Hydnaceae</taxon>
        <taxon>Hydnum</taxon>
    </lineage>
</organism>
<dbReference type="OrthoDB" id="2124139at2759"/>
<evidence type="ECO:0008006" key="4">
    <source>
        <dbReference type="Google" id="ProtNLM"/>
    </source>
</evidence>
<accession>A0A9P6AJV2</accession>
<evidence type="ECO:0000256" key="1">
    <source>
        <dbReference type="SAM" id="MobiDB-lite"/>
    </source>
</evidence>